<organism evidence="1 2">
    <name type="scientific">Halobacillus karajensis</name>
    <dbReference type="NCBI Taxonomy" id="195088"/>
    <lineage>
        <taxon>Bacteria</taxon>
        <taxon>Bacillati</taxon>
        <taxon>Bacillota</taxon>
        <taxon>Bacilli</taxon>
        <taxon>Bacillales</taxon>
        <taxon>Bacillaceae</taxon>
        <taxon>Halobacillus</taxon>
    </lineage>
</organism>
<name>A0A024PA96_9BACI</name>
<accession>A0A024PA96</accession>
<gene>
    <name evidence="1" type="ORF">BN983_03673</name>
</gene>
<dbReference type="Proteomes" id="UP000028868">
    <property type="component" value="Unassembled WGS sequence"/>
</dbReference>
<evidence type="ECO:0000313" key="1">
    <source>
        <dbReference type="EMBL" id="CDQ25342.1"/>
    </source>
</evidence>
<reference evidence="2" key="1">
    <citation type="submission" date="2014-03" db="EMBL/GenBank/DDBJ databases">
        <authorList>
            <person name="Urmite Genomes U."/>
        </authorList>
    </citation>
    <scope>NUCLEOTIDE SEQUENCE [LARGE SCALE GENOMIC DNA]</scope>
    <source>
        <strain evidence="2">HD-03</strain>
    </source>
</reference>
<protein>
    <submittedName>
        <fullName evidence="1">Uncharacterized protein</fullName>
    </submittedName>
</protein>
<sequence>MIFYHADIDGVYKKSKNHHTNMVMERIEVFLKNR</sequence>
<dbReference type="EMBL" id="CCDI010000005">
    <property type="protein sequence ID" value="CDQ25342.1"/>
    <property type="molecule type" value="Genomic_DNA"/>
</dbReference>
<comment type="caution">
    <text evidence="1">The sequence shown here is derived from an EMBL/GenBank/DDBJ whole genome shotgun (WGS) entry which is preliminary data.</text>
</comment>
<reference evidence="1 2" key="2">
    <citation type="submission" date="2014-05" db="EMBL/GenBank/DDBJ databases">
        <title>Draft genome sequence of Halobacillus karajensis HK-03.</title>
        <authorList>
            <person name="Khelaifia S."/>
            <person name="Croce O."/>
            <person name="Lagier J.C."/>
            <person name="Raoult D."/>
        </authorList>
    </citation>
    <scope>NUCLEOTIDE SEQUENCE [LARGE SCALE GENOMIC DNA]</scope>
    <source>
        <strain evidence="1 2">HD-03</strain>
    </source>
</reference>
<proteinExistence type="predicted"/>
<dbReference type="AlphaFoldDB" id="A0A024PA96"/>
<evidence type="ECO:0000313" key="2">
    <source>
        <dbReference type="Proteomes" id="UP000028868"/>
    </source>
</evidence>
<keyword evidence="2" id="KW-1185">Reference proteome</keyword>